<dbReference type="Gene3D" id="3.40.50.11660">
    <property type="entry name" value="Glycosyl transferase family 10, C-terminal domain"/>
    <property type="match status" value="1"/>
</dbReference>
<keyword evidence="5" id="KW-0472">Membrane</keyword>
<dbReference type="InterPro" id="IPR001503">
    <property type="entry name" value="Glyco_trans_10"/>
</dbReference>
<comment type="caution">
    <text evidence="8">The sequence shown here is derived from an EMBL/GenBank/DDBJ whole genome shotgun (WGS) entry which is preliminary data.</text>
</comment>
<name>A0A1Y2H1E5_9FUNG</name>
<dbReference type="RefSeq" id="XP_021886040.1">
    <property type="nucleotide sequence ID" value="XM_022022658.1"/>
</dbReference>
<evidence type="ECO:0000256" key="6">
    <source>
        <dbReference type="SAM" id="MobiDB-lite"/>
    </source>
</evidence>
<reference evidence="8 9" key="1">
    <citation type="submission" date="2016-07" db="EMBL/GenBank/DDBJ databases">
        <title>Pervasive Adenine N6-methylation of Active Genes in Fungi.</title>
        <authorList>
            <consortium name="DOE Joint Genome Institute"/>
            <person name="Mondo S.J."/>
            <person name="Dannebaum R.O."/>
            <person name="Kuo R.C."/>
            <person name="Labutti K."/>
            <person name="Haridas S."/>
            <person name="Kuo A."/>
            <person name="Salamov A."/>
            <person name="Ahrendt S.R."/>
            <person name="Lipzen A."/>
            <person name="Sullivan W."/>
            <person name="Andreopoulos W.B."/>
            <person name="Clum A."/>
            <person name="Lindquist E."/>
            <person name="Daum C."/>
            <person name="Ramamoorthy G.K."/>
            <person name="Gryganskyi A."/>
            <person name="Culley D."/>
            <person name="Magnuson J.K."/>
            <person name="James T.Y."/>
            <person name="O'Malley M.A."/>
            <person name="Stajich J.E."/>
            <person name="Spatafora J.W."/>
            <person name="Visel A."/>
            <person name="Grigoriev I.V."/>
        </authorList>
    </citation>
    <scope>NUCLEOTIDE SEQUENCE [LARGE SCALE GENOMIC DNA]</scope>
    <source>
        <strain evidence="8 9">NRRL 3116</strain>
    </source>
</reference>
<dbReference type="UniPathway" id="UPA00378"/>
<proteinExistence type="inferred from homology"/>
<evidence type="ECO:0000256" key="2">
    <source>
        <dbReference type="ARBA" id="ARBA00008919"/>
    </source>
</evidence>
<keyword evidence="5" id="KW-0333">Golgi apparatus</keyword>
<dbReference type="PANTHER" id="PTHR11929:SF194">
    <property type="entry name" value="ALPHA-(1,3)-FUCOSYLTRANSFERASE 10"/>
    <property type="match status" value="1"/>
</dbReference>
<dbReference type="InParanoid" id="A0A1Y2H1E5"/>
<dbReference type="GO" id="GO:0032580">
    <property type="term" value="C:Golgi cisterna membrane"/>
    <property type="evidence" value="ECO:0007669"/>
    <property type="project" value="UniProtKB-SubCell"/>
</dbReference>
<gene>
    <name evidence="8" type="ORF">BCR41DRAFT_345165</name>
</gene>
<feature type="region of interest" description="Disordered" evidence="6">
    <location>
        <begin position="44"/>
        <end position="63"/>
    </location>
</feature>
<keyword evidence="9" id="KW-1185">Reference proteome</keyword>
<evidence type="ECO:0000313" key="9">
    <source>
        <dbReference type="Proteomes" id="UP000193648"/>
    </source>
</evidence>
<dbReference type="Proteomes" id="UP000193648">
    <property type="component" value="Unassembled WGS sequence"/>
</dbReference>
<evidence type="ECO:0000256" key="4">
    <source>
        <dbReference type="ARBA" id="ARBA00022679"/>
    </source>
</evidence>
<comment type="subcellular location">
    <subcellularLocation>
        <location evidence="5">Golgi apparatus</location>
        <location evidence="5">Golgi stack membrane</location>
        <topology evidence="5">Single-pass type II membrane protein</topology>
    </subcellularLocation>
</comment>
<dbReference type="GO" id="GO:0046920">
    <property type="term" value="F:alpha-(1-&gt;3)-fucosyltransferase activity"/>
    <property type="evidence" value="ECO:0007669"/>
    <property type="project" value="TreeGrafter"/>
</dbReference>
<keyword evidence="5" id="KW-0812">Transmembrane</keyword>
<dbReference type="EC" id="2.4.1.-" evidence="5"/>
<dbReference type="GeneID" id="33564502"/>
<evidence type="ECO:0000256" key="3">
    <source>
        <dbReference type="ARBA" id="ARBA00022676"/>
    </source>
</evidence>
<evidence type="ECO:0000259" key="7">
    <source>
        <dbReference type="Pfam" id="PF00852"/>
    </source>
</evidence>
<comment type="similarity">
    <text evidence="2 5">Belongs to the glycosyltransferase 10 family.</text>
</comment>
<dbReference type="SUPFAM" id="SSF53756">
    <property type="entry name" value="UDP-Glycosyltransferase/glycogen phosphorylase"/>
    <property type="match status" value="1"/>
</dbReference>
<dbReference type="InterPro" id="IPR055270">
    <property type="entry name" value="Glyco_tran_10_C"/>
</dbReference>
<dbReference type="EMBL" id="MCFF01000002">
    <property type="protein sequence ID" value="ORZ28355.1"/>
    <property type="molecule type" value="Genomic_DNA"/>
</dbReference>
<evidence type="ECO:0000256" key="5">
    <source>
        <dbReference type="RuleBase" id="RU003832"/>
    </source>
</evidence>
<dbReference type="Pfam" id="PF00852">
    <property type="entry name" value="Glyco_transf_10"/>
    <property type="match status" value="1"/>
</dbReference>
<comment type="pathway">
    <text evidence="1">Protein modification; protein glycosylation.</text>
</comment>
<protein>
    <recommendedName>
        <fullName evidence="5">Fucosyltransferase</fullName>
        <ecNumber evidence="5">2.4.1.-</ecNumber>
    </recommendedName>
</protein>
<keyword evidence="4 5" id="KW-0808">Transferase</keyword>
<sequence length="468" mass="54094">MTPRSHPLFKSRQKILVGLAVALAAGLLLLELYALNQGRQDLKYTNEDPVDSEQGPHQTPDYLSKNEEEDLYNTPPEKIGGNGICNNLPEPRHPRKLLISHKDKGQPIRILRWSFLPYWREIDWKKESLKLCPFPHELQIAIDRYKETTVKDMSLSWGKGYAPCYLWEIDYDDAGSCETEQHGKIEYTITHNYTQFRTADIIWMNSLFPFYTSEAPWFDAKLLPPRLADHKWVSNFHSESVAYYPFVALPEYNQLFDLTVGSPPSMMDVPMPMYPISHEMALDLANVEPSYPFDRKPRDYIAFFVSNCWSKNSRERLMQGLIDGIGAHSFGNCLHNKDLNSEPSGKNPNWEQNKKEKLKEYPFVLAAENSNCLGYVSEKIYDALAIGAVPIYLGADDINDYVPEGSYINAADFKDTNELVKYMRNVDRSQFFRWKADVKQDVTKFCKKCFGDKNKKLECSILERIEYV</sequence>
<dbReference type="AlphaFoldDB" id="A0A1Y2H1E5"/>
<dbReference type="InterPro" id="IPR038577">
    <property type="entry name" value="GT10-like_C_sf"/>
</dbReference>
<evidence type="ECO:0000256" key="1">
    <source>
        <dbReference type="ARBA" id="ARBA00004922"/>
    </source>
</evidence>
<feature type="domain" description="Fucosyltransferase C-terminal" evidence="7">
    <location>
        <begin position="299"/>
        <end position="449"/>
    </location>
</feature>
<keyword evidence="3 5" id="KW-0328">Glycosyltransferase</keyword>
<dbReference type="OrthoDB" id="427096at2759"/>
<organism evidence="8 9">
    <name type="scientific">Lobosporangium transversale</name>
    <dbReference type="NCBI Taxonomy" id="64571"/>
    <lineage>
        <taxon>Eukaryota</taxon>
        <taxon>Fungi</taxon>
        <taxon>Fungi incertae sedis</taxon>
        <taxon>Mucoromycota</taxon>
        <taxon>Mortierellomycotina</taxon>
        <taxon>Mortierellomycetes</taxon>
        <taxon>Mortierellales</taxon>
        <taxon>Mortierellaceae</taxon>
        <taxon>Lobosporangium</taxon>
    </lineage>
</organism>
<accession>A0A1Y2H1E5</accession>
<dbReference type="PANTHER" id="PTHR11929">
    <property type="entry name" value="ALPHA- 1,3 -FUCOSYLTRANSFERASE"/>
    <property type="match status" value="1"/>
</dbReference>
<evidence type="ECO:0000313" key="8">
    <source>
        <dbReference type="EMBL" id="ORZ28355.1"/>
    </source>
</evidence>
<dbReference type="STRING" id="64571.A0A1Y2H1E5"/>